<dbReference type="SUPFAM" id="SSF53187">
    <property type="entry name" value="Zn-dependent exopeptidases"/>
    <property type="match status" value="1"/>
</dbReference>
<proteinExistence type="predicted"/>
<organism evidence="2 3">
    <name type="scientific">Solibaculum intestinale</name>
    <dbReference type="NCBI Taxonomy" id="3133165"/>
    <lineage>
        <taxon>Bacteria</taxon>
        <taxon>Bacillati</taxon>
        <taxon>Bacillota</taxon>
        <taxon>Clostridia</taxon>
        <taxon>Eubacteriales</taxon>
        <taxon>Oscillospiraceae</taxon>
        <taxon>Solibaculum</taxon>
    </lineage>
</organism>
<keyword evidence="1" id="KW-0732">Signal</keyword>
<evidence type="ECO:0000256" key="1">
    <source>
        <dbReference type="SAM" id="SignalP"/>
    </source>
</evidence>
<feature type="chain" id="PRO_5045767413" description="Peptidase M14 carboxypeptidase A domain-containing protein" evidence="1">
    <location>
        <begin position="29"/>
        <end position="1178"/>
    </location>
</feature>
<dbReference type="EMBL" id="JBBMFD010000001">
    <property type="protein sequence ID" value="MEQ2439548.1"/>
    <property type="molecule type" value="Genomic_DNA"/>
</dbReference>
<reference evidence="2 3" key="1">
    <citation type="submission" date="2024-03" db="EMBL/GenBank/DDBJ databases">
        <title>Human intestinal bacterial collection.</title>
        <authorList>
            <person name="Pauvert C."/>
            <person name="Hitch T.C.A."/>
            <person name="Clavel T."/>
        </authorList>
    </citation>
    <scope>NUCLEOTIDE SEQUENCE [LARGE SCALE GENOMIC DNA]</scope>
    <source>
        <strain evidence="2 3">CLA-JM-H44</strain>
    </source>
</reference>
<feature type="signal peptide" evidence="1">
    <location>
        <begin position="1"/>
        <end position="28"/>
    </location>
</feature>
<sequence>MKKQSKKALSLLLSLLMLLTVMLPSAVAADNGAQASETSLSQKAETNQTDAFDPNPYGALRVGEVPAGPNAVSIGQLTNLTFSEDMAVMTEARTIIVTADYSGTAADFAKLSWNFFYGGKPISDWKKDGKSDSFITVVSAPSFDAQTGKITAELFFDLPFGTVDLSSPRSNRTKANNLFGIYSFKMVGVNADEEICSASADLRLSIYESYHAWSEIVPTVKASIEKSKAKTDRYLGYDIVGYSTQGKEMPMGIVAEKQSDIDFYLNEFLPKALEDPAAAMEMVKEGKTDYKIPLWCNNIHADEQPGVDAMIELFDQFATQDTVSYTTYAASEKASTGSGRDTTNNVQGEETTVTLNVDEILDNFILVFTFVDNPDGREAMTRALSTGFDPNRDITYQTSPEISALMGRVSQWMPATFLDLHGYVKNFLIEPCSGPHDPNYEWDLLVQNMQPLAHAMGLAGTSTSEKYTKFVIPYEDYDAGLNGGWDDGSPMYTAIVAMHYGSLGHTVEIPEMNENSVLANHGVMLACIDYMLKNKDAVYLNQLEYWRRGVENTDEAEKVDPWFVNADGESIGRPREEGASFFPDYYVIPVDPSMQKNVTEAYNMVEYGLHNNWEMTQLTEDTQVNGVTYPAGTFVIDMKQARRGYINVCLFEGYDMSDYDSMYAEVVINFPEMRGFDCDEIRAPGAFDGKTTPYTAFARPANVVPDSEQVVIANDSNDAVKAVNTLLNAGKKVFLIQGENPGVYAPGDFLVSAADAATLSDYQLTMHAYNGYSLVKELPKPTVYLAGGSYEMRWALNYLGFDFVESTADAQPNVIVSTSNANVKSLIDAGIPYVGTGANAVTFARNTLGIADLTTKTIPAGEALFAASYAQGSFVTAGYEDQDTVYLKNAYFSNVPENVEQLIVAADENSYIKGFAKANLRSDVDGKAFAVQADYNGTPVTLFANNVMNKGHVQVAYRLLANAVYSSVAGLSDGDYGKLTPFISMEKEDFSVKPNEQFTTTILTSQDVENIKLYNEYGMGLSSQKSYVDNTDGTRTWKVTTSIGTKGQRTLSIVGVLGDASEVTADFALQIAVDLKVPASEEEAKVLEAVCAKNAKVNENFTITVTTNLGVSKVGLFNENGMGLTSSKSYVDQNGVRIWTLATSVGTPGSRTLTVKPAGGDGEWLDDGKTVSIQITRN</sequence>
<accession>A0ABV1DWW3</accession>
<evidence type="ECO:0000313" key="2">
    <source>
        <dbReference type="EMBL" id="MEQ2439548.1"/>
    </source>
</evidence>
<dbReference type="RefSeq" id="WP_349217806.1">
    <property type="nucleotide sequence ID" value="NZ_JBBMFD010000001.1"/>
</dbReference>
<gene>
    <name evidence="2" type="ORF">WMO26_01755</name>
</gene>
<keyword evidence="3" id="KW-1185">Reference proteome</keyword>
<name>A0ABV1DWW3_9FIRM</name>
<comment type="caution">
    <text evidence="2">The sequence shown here is derived from an EMBL/GenBank/DDBJ whole genome shotgun (WGS) entry which is preliminary data.</text>
</comment>
<dbReference type="Proteomes" id="UP001489509">
    <property type="component" value="Unassembled WGS sequence"/>
</dbReference>
<evidence type="ECO:0000313" key="3">
    <source>
        <dbReference type="Proteomes" id="UP001489509"/>
    </source>
</evidence>
<protein>
    <recommendedName>
        <fullName evidence="4">Peptidase M14 carboxypeptidase A domain-containing protein</fullName>
    </recommendedName>
</protein>
<evidence type="ECO:0008006" key="4">
    <source>
        <dbReference type="Google" id="ProtNLM"/>
    </source>
</evidence>
<dbReference type="Gene3D" id="3.40.630.10">
    <property type="entry name" value="Zn peptidases"/>
    <property type="match status" value="1"/>
</dbReference>